<evidence type="ECO:0000259" key="1">
    <source>
        <dbReference type="SMART" id="SM00849"/>
    </source>
</evidence>
<keyword evidence="3" id="KW-1185">Reference proteome</keyword>
<gene>
    <name evidence="2" type="ORF">SAMN05660649_01874</name>
</gene>
<dbReference type="SMART" id="SM00849">
    <property type="entry name" value="Lactamase_B"/>
    <property type="match status" value="1"/>
</dbReference>
<dbReference type="InterPro" id="IPR001279">
    <property type="entry name" value="Metallo-B-lactamas"/>
</dbReference>
<dbReference type="SUPFAM" id="SSF56281">
    <property type="entry name" value="Metallo-hydrolase/oxidoreductase"/>
    <property type="match status" value="1"/>
</dbReference>
<evidence type="ECO:0000313" key="3">
    <source>
        <dbReference type="Proteomes" id="UP000199337"/>
    </source>
</evidence>
<dbReference type="AlphaFoldDB" id="A0A1I2SD54"/>
<dbReference type="PANTHER" id="PTHR23131">
    <property type="entry name" value="ENDORIBONUCLEASE LACTB2"/>
    <property type="match status" value="1"/>
</dbReference>
<name>A0A1I2SD54_9FIRM</name>
<dbReference type="InterPro" id="IPR036866">
    <property type="entry name" value="RibonucZ/Hydroxyglut_hydro"/>
</dbReference>
<protein>
    <submittedName>
        <fullName evidence="2">Glyoxylase, beta-lactamase superfamily II</fullName>
    </submittedName>
</protein>
<reference evidence="3" key="1">
    <citation type="submission" date="2016-10" db="EMBL/GenBank/DDBJ databases">
        <authorList>
            <person name="Varghese N."/>
            <person name="Submissions S."/>
        </authorList>
    </citation>
    <scope>NUCLEOTIDE SEQUENCE [LARGE SCALE GENOMIC DNA]</scope>
    <source>
        <strain evidence="3">DSM 17038</strain>
    </source>
</reference>
<dbReference type="STRING" id="341036.SAMN05660649_01874"/>
<sequence length="315" mass="35189">MLSVFQIIVPTPYAVGPVNVYLIKSDPLTLIDAGPNNAKAAKVLEGMLTSLGSNVKDIKRIVITHAHPDHSGLASDIAHKSGATVLMHPWELKRMDKTTDLIKERLPYVIEAGVPQTVMAEMYGERDKLPRPNVDNCRVEELKDDDNIKFADGELQVLHLPGHSPGHTCLYDPEQKTFFSGDFLLPHITPNPVIEPDPEKPGQRLPTLKQYLNGLDKVDRFNIGMVCPGHGGVFNDYRGAVNVARRHHESQFNTILNKLNGRELNAYALSKEVYPNLHGWDIFLGLSEIQAHLDFLVEQGRISFSKEKGVSYYRA</sequence>
<organism evidence="2 3">
    <name type="scientific">Desulfotruncus arcticus DSM 17038</name>
    <dbReference type="NCBI Taxonomy" id="1121424"/>
    <lineage>
        <taxon>Bacteria</taxon>
        <taxon>Bacillati</taxon>
        <taxon>Bacillota</taxon>
        <taxon>Clostridia</taxon>
        <taxon>Eubacteriales</taxon>
        <taxon>Desulfallaceae</taxon>
        <taxon>Desulfotruncus</taxon>
    </lineage>
</organism>
<proteinExistence type="predicted"/>
<accession>A0A1I2SD54</accession>
<dbReference type="InterPro" id="IPR050662">
    <property type="entry name" value="Sec-metab_biosynth-thioest"/>
</dbReference>
<dbReference type="CDD" id="cd07725">
    <property type="entry name" value="TTHA1429-like_MBL-fold"/>
    <property type="match status" value="1"/>
</dbReference>
<dbReference type="Proteomes" id="UP000199337">
    <property type="component" value="Unassembled WGS sequence"/>
</dbReference>
<dbReference type="PANTHER" id="PTHR23131:SF4">
    <property type="entry name" value="METALLO-BETA-LACTAMASE SUPERFAMILY POTEIN"/>
    <property type="match status" value="1"/>
</dbReference>
<dbReference type="EMBL" id="FOOX01000005">
    <property type="protein sequence ID" value="SFG50764.1"/>
    <property type="molecule type" value="Genomic_DNA"/>
</dbReference>
<feature type="domain" description="Metallo-beta-lactamase" evidence="1">
    <location>
        <begin position="17"/>
        <end position="230"/>
    </location>
</feature>
<evidence type="ECO:0000313" key="2">
    <source>
        <dbReference type="EMBL" id="SFG50764.1"/>
    </source>
</evidence>
<dbReference type="Pfam" id="PF00753">
    <property type="entry name" value="Lactamase_B"/>
    <property type="match status" value="1"/>
</dbReference>
<dbReference type="OrthoDB" id="9761531at2"/>
<dbReference type="Gene3D" id="3.60.15.10">
    <property type="entry name" value="Ribonuclease Z/Hydroxyacylglutathione hydrolase-like"/>
    <property type="match status" value="1"/>
</dbReference>